<feature type="region of interest" description="Disordered" evidence="8">
    <location>
        <begin position="1"/>
        <end position="32"/>
    </location>
</feature>
<keyword evidence="6 9" id="KW-0472">Membrane</keyword>
<dbReference type="Pfam" id="PF00083">
    <property type="entry name" value="Sugar_tr"/>
    <property type="match status" value="1"/>
</dbReference>
<organism evidence="11 12">
    <name type="scientific">Prescottella agglutinans</name>
    <dbReference type="NCBI Taxonomy" id="1644129"/>
    <lineage>
        <taxon>Bacteria</taxon>
        <taxon>Bacillati</taxon>
        <taxon>Actinomycetota</taxon>
        <taxon>Actinomycetes</taxon>
        <taxon>Mycobacteriales</taxon>
        <taxon>Nocardiaceae</taxon>
        <taxon>Prescottella</taxon>
    </lineage>
</organism>
<dbReference type="EMBL" id="JARXVC010000017">
    <property type="protein sequence ID" value="MDH6283919.1"/>
    <property type="molecule type" value="Genomic_DNA"/>
</dbReference>
<feature type="transmembrane region" description="Helical" evidence="9">
    <location>
        <begin position="330"/>
        <end position="348"/>
    </location>
</feature>
<keyword evidence="4 9" id="KW-0812">Transmembrane</keyword>
<gene>
    <name evidence="11" type="ORF">M2280_005170</name>
</gene>
<feature type="transmembrane region" description="Helical" evidence="9">
    <location>
        <begin position="74"/>
        <end position="97"/>
    </location>
</feature>
<evidence type="ECO:0000256" key="9">
    <source>
        <dbReference type="SAM" id="Phobius"/>
    </source>
</evidence>
<evidence type="ECO:0000259" key="10">
    <source>
        <dbReference type="PROSITE" id="PS50850"/>
    </source>
</evidence>
<dbReference type="RefSeq" id="WP_280763174.1">
    <property type="nucleotide sequence ID" value="NZ_JARXVC010000017.1"/>
</dbReference>
<evidence type="ECO:0000313" key="12">
    <source>
        <dbReference type="Proteomes" id="UP001160334"/>
    </source>
</evidence>
<dbReference type="InterPro" id="IPR036259">
    <property type="entry name" value="MFS_trans_sf"/>
</dbReference>
<evidence type="ECO:0000256" key="4">
    <source>
        <dbReference type="ARBA" id="ARBA00022692"/>
    </source>
</evidence>
<dbReference type="SUPFAM" id="SSF103473">
    <property type="entry name" value="MFS general substrate transporter"/>
    <property type="match status" value="1"/>
</dbReference>
<protein>
    <submittedName>
        <fullName evidence="11">SP family sugar:H+ symporter-like MFS transporter</fullName>
    </submittedName>
</protein>
<feature type="transmembrane region" description="Helical" evidence="9">
    <location>
        <begin position="355"/>
        <end position="375"/>
    </location>
</feature>
<evidence type="ECO:0000256" key="2">
    <source>
        <dbReference type="ARBA" id="ARBA00010992"/>
    </source>
</evidence>
<comment type="subcellular location">
    <subcellularLocation>
        <location evidence="1">Cell membrane</location>
        <topology evidence="1">Multi-pass membrane protein</topology>
    </subcellularLocation>
</comment>
<comment type="caution">
    <text evidence="11">The sequence shown here is derived from an EMBL/GenBank/DDBJ whole genome shotgun (WGS) entry which is preliminary data.</text>
</comment>
<evidence type="ECO:0000256" key="1">
    <source>
        <dbReference type="ARBA" id="ARBA00004651"/>
    </source>
</evidence>
<feature type="transmembrane region" description="Helical" evidence="9">
    <location>
        <begin position="429"/>
        <end position="448"/>
    </location>
</feature>
<feature type="domain" description="Major facilitator superfamily (MFS) profile" evidence="10">
    <location>
        <begin position="40"/>
        <end position="482"/>
    </location>
</feature>
<dbReference type="PROSITE" id="PS00217">
    <property type="entry name" value="SUGAR_TRANSPORT_2"/>
    <property type="match status" value="1"/>
</dbReference>
<dbReference type="InterPro" id="IPR050814">
    <property type="entry name" value="Myo-inositol_Transporter"/>
</dbReference>
<dbReference type="InterPro" id="IPR003663">
    <property type="entry name" value="Sugar/inositol_transpt"/>
</dbReference>
<dbReference type="InterPro" id="IPR005828">
    <property type="entry name" value="MFS_sugar_transport-like"/>
</dbReference>
<feature type="transmembrane region" description="Helical" evidence="9">
    <location>
        <begin position="284"/>
        <end position="310"/>
    </location>
</feature>
<feature type="transmembrane region" description="Helical" evidence="9">
    <location>
        <begin position="104"/>
        <end position="125"/>
    </location>
</feature>
<dbReference type="PANTHER" id="PTHR48020">
    <property type="entry name" value="PROTON MYO-INOSITOL COTRANSPORTER"/>
    <property type="match status" value="1"/>
</dbReference>
<keyword evidence="12" id="KW-1185">Reference proteome</keyword>
<reference evidence="11 12" key="1">
    <citation type="submission" date="2023-04" db="EMBL/GenBank/DDBJ databases">
        <title>Forest soil microbial communities from Buena Vista Peninsula, Colon Province, Panama.</title>
        <authorList>
            <person name="Bouskill N."/>
        </authorList>
    </citation>
    <scope>NUCLEOTIDE SEQUENCE [LARGE SCALE GENOMIC DNA]</scope>
    <source>
        <strain evidence="11 12">CFH S0262</strain>
    </source>
</reference>
<dbReference type="InterPro" id="IPR020846">
    <property type="entry name" value="MFS_dom"/>
</dbReference>
<evidence type="ECO:0000256" key="6">
    <source>
        <dbReference type="ARBA" id="ARBA00023136"/>
    </source>
</evidence>
<dbReference type="NCBIfam" id="TIGR00879">
    <property type="entry name" value="SP"/>
    <property type="match status" value="1"/>
</dbReference>
<evidence type="ECO:0000256" key="7">
    <source>
        <dbReference type="RuleBase" id="RU003346"/>
    </source>
</evidence>
<dbReference type="PANTHER" id="PTHR48020:SF12">
    <property type="entry name" value="PROTON MYO-INOSITOL COTRANSPORTER"/>
    <property type="match status" value="1"/>
</dbReference>
<name>A0ABT6MJ73_9NOCA</name>
<keyword evidence="3 7" id="KW-0813">Transport</keyword>
<accession>A0ABT6MJ73</accession>
<dbReference type="PRINTS" id="PR00171">
    <property type="entry name" value="SUGRTRNSPORT"/>
</dbReference>
<feature type="transmembrane region" description="Helical" evidence="9">
    <location>
        <begin position="460"/>
        <end position="478"/>
    </location>
</feature>
<feature type="transmembrane region" description="Helical" evidence="9">
    <location>
        <begin position="206"/>
        <end position="225"/>
    </location>
</feature>
<evidence type="ECO:0000256" key="5">
    <source>
        <dbReference type="ARBA" id="ARBA00022989"/>
    </source>
</evidence>
<dbReference type="Gene3D" id="1.20.1250.20">
    <property type="entry name" value="MFS general substrate transporter like domains"/>
    <property type="match status" value="1"/>
</dbReference>
<feature type="transmembrane region" description="Helical" evidence="9">
    <location>
        <begin position="164"/>
        <end position="186"/>
    </location>
</feature>
<proteinExistence type="inferred from homology"/>
<feature type="transmembrane region" description="Helical" evidence="9">
    <location>
        <begin position="131"/>
        <end position="152"/>
    </location>
</feature>
<evidence type="ECO:0000313" key="11">
    <source>
        <dbReference type="EMBL" id="MDH6283919.1"/>
    </source>
</evidence>
<dbReference type="InterPro" id="IPR005829">
    <property type="entry name" value="Sugar_transporter_CS"/>
</dbReference>
<dbReference type="Proteomes" id="UP001160334">
    <property type="component" value="Unassembled WGS sequence"/>
</dbReference>
<sequence length="492" mass="51732">MPVHPNERSVPACDSEATQTSAPASGPPDSKPSYKRVIGISLVGAVGGLLFGFDTAVINGAVSAVESSFTLSSVGVGVVVAITLFGAAVGALSAGWLADRIGRIWVMGLAAVIFFLSALGCGLSVGFWDLAVWRLITGVGVGFATVIGPLYIAEIAPAHLRGRLASLQQLAIVLGIFLALVSDSAIAQALGGADARTFLGLPAWRWMFLVGAVPALAYGALTMLIPESPRYLVARGQKDRARSVVVWLHGITTERASEFIELVETTMGVDAKPRFSDLLSRKTGLLPVVWVGLGLAVLQALVGVDVIFYYSTSLWESVGFTESASFGLSVASAIVNVVATVVAIALIDRVGRRRLLLYGSAAMFVSLLVVTIGFANATPTEDGLQLPGSWGPATLVAANAFVVAFAVSWGPVMWVLLGEMFPNSIRGVAISLSASANWGAGVLLNLTFPTLRTWSLPGSYAIYACMALLSWFLVFYYVRETKGLELEETATN</sequence>
<evidence type="ECO:0000256" key="3">
    <source>
        <dbReference type="ARBA" id="ARBA00022448"/>
    </source>
</evidence>
<dbReference type="PROSITE" id="PS00216">
    <property type="entry name" value="SUGAR_TRANSPORT_1"/>
    <property type="match status" value="1"/>
</dbReference>
<feature type="transmembrane region" description="Helical" evidence="9">
    <location>
        <begin position="37"/>
        <end position="62"/>
    </location>
</feature>
<comment type="similarity">
    <text evidence="2 7">Belongs to the major facilitator superfamily. Sugar transporter (TC 2.A.1.1) family.</text>
</comment>
<dbReference type="PROSITE" id="PS50850">
    <property type="entry name" value="MFS"/>
    <property type="match status" value="1"/>
</dbReference>
<evidence type="ECO:0000256" key="8">
    <source>
        <dbReference type="SAM" id="MobiDB-lite"/>
    </source>
</evidence>
<feature type="transmembrane region" description="Helical" evidence="9">
    <location>
        <begin position="395"/>
        <end position="417"/>
    </location>
</feature>
<keyword evidence="5 9" id="KW-1133">Transmembrane helix</keyword>